<dbReference type="AlphaFoldDB" id="A0A5S3YSL6"/>
<evidence type="ECO:0000313" key="1">
    <source>
        <dbReference type="EMBL" id="TMP80228.1"/>
    </source>
</evidence>
<name>A0A5S3YSL6_9GAMM</name>
<accession>A0A5S3YSL6</accession>
<sequence length="104" mass="12399">MLRNFQATRKYYNSILIKFRNEVSQREEVRVWIPDGRSYMKVNHFGLFYCTHSKTSVEPNRAKYTLRSKVTFAQGEMNHLNFCMAAYLFIHGLNQPYSALPKWI</sequence>
<comment type="caution">
    <text evidence="1">The sequence shown here is derived from an EMBL/GenBank/DDBJ whole genome shotgun (WGS) entry which is preliminary data.</text>
</comment>
<dbReference type="EMBL" id="PNCM01000022">
    <property type="protein sequence ID" value="TMP80228.1"/>
    <property type="molecule type" value="Genomic_DNA"/>
</dbReference>
<organism evidence="1 2">
    <name type="scientific">Pseudoalteromonas phenolica</name>
    <dbReference type="NCBI Taxonomy" id="161398"/>
    <lineage>
        <taxon>Bacteria</taxon>
        <taxon>Pseudomonadati</taxon>
        <taxon>Pseudomonadota</taxon>
        <taxon>Gammaproteobacteria</taxon>
        <taxon>Alteromonadales</taxon>
        <taxon>Pseudoalteromonadaceae</taxon>
        <taxon>Pseudoalteromonas</taxon>
    </lineage>
</organism>
<protein>
    <submittedName>
        <fullName evidence="1">Uncharacterized protein</fullName>
    </submittedName>
</protein>
<evidence type="ECO:0000313" key="2">
    <source>
        <dbReference type="Proteomes" id="UP000307362"/>
    </source>
</evidence>
<proteinExistence type="predicted"/>
<reference evidence="2" key="2">
    <citation type="submission" date="2019-06" db="EMBL/GenBank/DDBJ databases">
        <title>Co-occurence of chitin degradation, pigmentation and bioactivity in marine Pseudoalteromonas.</title>
        <authorList>
            <person name="Sonnenschein E.C."/>
            <person name="Bech P.K."/>
        </authorList>
    </citation>
    <scope>NUCLEOTIDE SEQUENCE [LARGE SCALE GENOMIC DNA]</scope>
    <source>
        <strain evidence="2">S1189</strain>
    </source>
</reference>
<reference evidence="1 2" key="1">
    <citation type="submission" date="2017-12" db="EMBL/GenBank/DDBJ databases">
        <authorList>
            <person name="Paulsen S."/>
            <person name="Gram L.K."/>
        </authorList>
    </citation>
    <scope>NUCLEOTIDE SEQUENCE [LARGE SCALE GENOMIC DNA]</scope>
    <source>
        <strain evidence="1 2">S1189</strain>
    </source>
</reference>
<gene>
    <name evidence="1" type="ORF">CWB73_12060</name>
</gene>
<dbReference type="Proteomes" id="UP000307362">
    <property type="component" value="Unassembled WGS sequence"/>
</dbReference>